<dbReference type="GO" id="GO:0001228">
    <property type="term" value="F:DNA-binding transcription activator activity, RNA polymerase II-specific"/>
    <property type="evidence" value="ECO:0007669"/>
    <property type="project" value="TreeGrafter"/>
</dbReference>
<dbReference type="Proteomes" id="UP000326565">
    <property type="component" value="Unassembled WGS sequence"/>
</dbReference>
<keyword evidence="1" id="KW-0805">Transcription regulation</keyword>
<evidence type="ECO:0000256" key="5">
    <source>
        <dbReference type="SAM" id="MobiDB-lite"/>
    </source>
</evidence>
<evidence type="ECO:0000256" key="4">
    <source>
        <dbReference type="ARBA" id="ARBA00023242"/>
    </source>
</evidence>
<dbReference type="CDD" id="cd00067">
    <property type="entry name" value="GAL4"/>
    <property type="match status" value="1"/>
</dbReference>
<reference evidence="7 8" key="1">
    <citation type="submission" date="2019-04" db="EMBL/GenBank/DDBJ databases">
        <title>Friends and foes A comparative genomics study of 23 Aspergillus species from section Flavi.</title>
        <authorList>
            <consortium name="DOE Joint Genome Institute"/>
            <person name="Kjaerbolling I."/>
            <person name="Vesth T."/>
            <person name="Frisvad J.C."/>
            <person name="Nybo J.L."/>
            <person name="Theobald S."/>
            <person name="Kildgaard S."/>
            <person name="Isbrandt T."/>
            <person name="Kuo A."/>
            <person name="Sato A."/>
            <person name="Lyhne E.K."/>
            <person name="Kogle M.E."/>
            <person name="Wiebenga A."/>
            <person name="Kun R.S."/>
            <person name="Lubbers R.J."/>
            <person name="Makela M.R."/>
            <person name="Barry K."/>
            <person name="Chovatia M."/>
            <person name="Clum A."/>
            <person name="Daum C."/>
            <person name="Haridas S."/>
            <person name="He G."/>
            <person name="LaButti K."/>
            <person name="Lipzen A."/>
            <person name="Mondo S."/>
            <person name="Riley R."/>
            <person name="Salamov A."/>
            <person name="Simmons B.A."/>
            <person name="Magnuson J.K."/>
            <person name="Henrissat B."/>
            <person name="Mortensen U.H."/>
            <person name="Larsen T.O."/>
            <person name="Devries R.P."/>
            <person name="Grigoriev I.V."/>
            <person name="Machida M."/>
            <person name="Baker S.E."/>
            <person name="Andersen M.R."/>
        </authorList>
    </citation>
    <scope>NUCLEOTIDE SEQUENCE [LARGE SCALE GENOMIC DNA]</scope>
    <source>
        <strain evidence="7 8">CBS 151.66</strain>
    </source>
</reference>
<evidence type="ECO:0000313" key="7">
    <source>
        <dbReference type="EMBL" id="KAB8068199.1"/>
    </source>
</evidence>
<dbReference type="PANTHER" id="PTHR47784">
    <property type="entry name" value="STEROL UPTAKE CONTROL PROTEIN 2"/>
    <property type="match status" value="1"/>
</dbReference>
<dbReference type="PANTHER" id="PTHR47784:SF9">
    <property type="entry name" value="ZN(II)2CYS6 TRANSCRIPTION FACTOR (EUROFUNG)"/>
    <property type="match status" value="1"/>
</dbReference>
<dbReference type="InterPro" id="IPR021858">
    <property type="entry name" value="Fun_TF"/>
</dbReference>
<organism evidence="7 8">
    <name type="scientific">Aspergillus leporis</name>
    <dbReference type="NCBI Taxonomy" id="41062"/>
    <lineage>
        <taxon>Eukaryota</taxon>
        <taxon>Fungi</taxon>
        <taxon>Dikarya</taxon>
        <taxon>Ascomycota</taxon>
        <taxon>Pezizomycotina</taxon>
        <taxon>Eurotiomycetes</taxon>
        <taxon>Eurotiomycetidae</taxon>
        <taxon>Eurotiales</taxon>
        <taxon>Aspergillaceae</taxon>
        <taxon>Aspergillus</taxon>
        <taxon>Aspergillus subgen. Circumdati</taxon>
    </lineage>
</organism>
<evidence type="ECO:0000256" key="1">
    <source>
        <dbReference type="ARBA" id="ARBA00023015"/>
    </source>
</evidence>
<gene>
    <name evidence="7" type="ORF">BDV29DRAFT_199589</name>
</gene>
<feature type="domain" description="Zn(2)-C6 fungal-type" evidence="6">
    <location>
        <begin position="35"/>
        <end position="65"/>
    </location>
</feature>
<feature type="region of interest" description="Disordered" evidence="5">
    <location>
        <begin position="1"/>
        <end position="36"/>
    </location>
</feature>
<dbReference type="OrthoDB" id="416217at2759"/>
<evidence type="ECO:0000256" key="2">
    <source>
        <dbReference type="ARBA" id="ARBA00023125"/>
    </source>
</evidence>
<dbReference type="SMART" id="SM00066">
    <property type="entry name" value="GAL4"/>
    <property type="match status" value="1"/>
</dbReference>
<evidence type="ECO:0000256" key="3">
    <source>
        <dbReference type="ARBA" id="ARBA00023163"/>
    </source>
</evidence>
<dbReference type="Pfam" id="PF00172">
    <property type="entry name" value="Zn_clus"/>
    <property type="match status" value="1"/>
</dbReference>
<dbReference type="AlphaFoldDB" id="A0A5N5WIT7"/>
<evidence type="ECO:0000313" key="8">
    <source>
        <dbReference type="Proteomes" id="UP000326565"/>
    </source>
</evidence>
<dbReference type="PROSITE" id="PS50048">
    <property type="entry name" value="ZN2_CY6_FUNGAL_2"/>
    <property type="match status" value="1"/>
</dbReference>
<keyword evidence="2" id="KW-0238">DNA-binding</keyword>
<keyword evidence="8" id="KW-1185">Reference proteome</keyword>
<keyword evidence="4" id="KW-0539">Nucleus</keyword>
<dbReference type="PROSITE" id="PS00463">
    <property type="entry name" value="ZN2_CY6_FUNGAL_1"/>
    <property type="match status" value="1"/>
</dbReference>
<sequence>MAATPGVGRFRLRSSPKKPTQTKSSRKSHSKSRNGCQECKRSRVKCDEKRPICGRCSERRSSCMYVKDFGRPDMRCADMSIVAPPYATGDGLVECNYPEMEQYGSRYQFMTKSTHLLQHLHSCLDVSLGSSVGREIFGQFVLPQCVSTPYLMHALLALSARHLQHCQSSHMSHRKACWLHTQTAARLLREQLVHHQVGAHNIDWIYASSLLINMVSFASDETTPYKSWLFRPSTTMAEDSLSWFTVQMGLGYLKRILHQNIERSLWRVKGNAQGTSTSTLFSRNNPIAINSESPTLPGLLCDLCNITPGTWYQSNPYYIPLRIIIPMLQKESLDNNDINNILRFGPRVTTAYRSLLYTKDERALLLFMLWLDLLDRGDVWWIGGRARNERLAILIALSGNTDGRILDILALYRANLPPNWSWPYYA</sequence>
<name>A0A5N5WIT7_9EURO</name>
<dbReference type="Gene3D" id="4.10.240.10">
    <property type="entry name" value="Zn(2)-C6 fungal-type DNA-binding domain"/>
    <property type="match status" value="1"/>
</dbReference>
<dbReference type="EMBL" id="ML732410">
    <property type="protein sequence ID" value="KAB8068199.1"/>
    <property type="molecule type" value="Genomic_DNA"/>
</dbReference>
<protein>
    <recommendedName>
        <fullName evidence="6">Zn(2)-C6 fungal-type domain-containing protein</fullName>
    </recommendedName>
</protein>
<accession>A0A5N5WIT7</accession>
<dbReference type="GO" id="GO:0008270">
    <property type="term" value="F:zinc ion binding"/>
    <property type="evidence" value="ECO:0007669"/>
    <property type="project" value="InterPro"/>
</dbReference>
<dbReference type="GO" id="GO:0003677">
    <property type="term" value="F:DNA binding"/>
    <property type="evidence" value="ECO:0007669"/>
    <property type="project" value="UniProtKB-KW"/>
</dbReference>
<keyword evidence="3" id="KW-0804">Transcription</keyword>
<proteinExistence type="predicted"/>
<dbReference type="InterPro" id="IPR053157">
    <property type="entry name" value="Sterol_Uptake_Regulator"/>
</dbReference>
<evidence type="ECO:0000259" key="6">
    <source>
        <dbReference type="PROSITE" id="PS50048"/>
    </source>
</evidence>
<dbReference type="InterPro" id="IPR001138">
    <property type="entry name" value="Zn2Cys6_DnaBD"/>
</dbReference>
<dbReference type="InterPro" id="IPR036864">
    <property type="entry name" value="Zn2-C6_fun-type_DNA-bd_sf"/>
</dbReference>
<dbReference type="SUPFAM" id="SSF57701">
    <property type="entry name" value="Zn2/Cys6 DNA-binding domain"/>
    <property type="match status" value="1"/>
</dbReference>
<dbReference type="Pfam" id="PF11951">
    <property type="entry name" value="Fungal_trans_2"/>
    <property type="match status" value="1"/>
</dbReference>